<accession>A0A2W0ECC6</accession>
<evidence type="ECO:0000313" key="2">
    <source>
        <dbReference type="EMBL" id="PYY66062.1"/>
    </source>
</evidence>
<comment type="caution">
    <text evidence="2">The sequence shown here is derived from an EMBL/GenBank/DDBJ whole genome shotgun (WGS) entry which is preliminary data.</text>
</comment>
<feature type="non-terminal residue" evidence="2">
    <location>
        <position position="98"/>
    </location>
</feature>
<evidence type="ECO:0000313" key="3">
    <source>
        <dbReference type="Proteomes" id="UP000247437"/>
    </source>
</evidence>
<proteinExistence type="predicted"/>
<sequence length="98" mass="10988">MQFWRRSIQWQLILSMGTALLVSILIVVGIYTLVVNRLAQSYLVEQALPSSIEAMRNDIERILVQPLTAAKDIASNSMVRDWLAAGEDSAQTNTFATY</sequence>
<dbReference type="EMBL" id="PDLL01001222">
    <property type="protein sequence ID" value="PYY66062.1"/>
    <property type="molecule type" value="Genomic_DNA"/>
</dbReference>
<feature type="transmembrane region" description="Helical" evidence="1">
    <location>
        <begin position="12"/>
        <end position="34"/>
    </location>
</feature>
<gene>
    <name evidence="2" type="ORF">CRX42_34555</name>
</gene>
<evidence type="ECO:0000256" key="1">
    <source>
        <dbReference type="SAM" id="Phobius"/>
    </source>
</evidence>
<dbReference type="Proteomes" id="UP000247437">
    <property type="component" value="Unassembled WGS sequence"/>
</dbReference>
<keyword evidence="1" id="KW-0812">Transmembrane</keyword>
<organism evidence="2 3">
    <name type="scientific">Pseudomonas jessenii</name>
    <dbReference type="NCBI Taxonomy" id="77298"/>
    <lineage>
        <taxon>Bacteria</taxon>
        <taxon>Pseudomonadati</taxon>
        <taxon>Pseudomonadota</taxon>
        <taxon>Gammaproteobacteria</taxon>
        <taxon>Pseudomonadales</taxon>
        <taxon>Pseudomonadaceae</taxon>
        <taxon>Pseudomonas</taxon>
    </lineage>
</organism>
<name>A0A2W0ECC6_PSEJE</name>
<reference evidence="2 3" key="1">
    <citation type="journal article" date="2018" name="Appl. Microbiol. Biotechnol.">
        <title>Characterization of the caprolactam degradation pathway in Pseudomonas jessenii using mass spectrometry-based proteomics.</title>
        <authorList>
            <person name="Otzen M."/>
            <person name="Palacio C."/>
            <person name="Janssen D.B."/>
        </authorList>
    </citation>
    <scope>NUCLEOTIDE SEQUENCE [LARGE SCALE GENOMIC DNA]</scope>
    <source>
        <strain evidence="2 3">GO3</strain>
    </source>
</reference>
<keyword evidence="1" id="KW-0472">Membrane</keyword>
<protein>
    <submittedName>
        <fullName evidence="2">Chemotaxis protein</fullName>
    </submittedName>
</protein>
<dbReference type="AlphaFoldDB" id="A0A2W0ECC6"/>
<keyword evidence="1" id="KW-1133">Transmembrane helix</keyword>